<keyword evidence="2" id="KW-1185">Reference proteome</keyword>
<evidence type="ECO:0000313" key="2">
    <source>
        <dbReference type="Proteomes" id="UP001365128"/>
    </source>
</evidence>
<gene>
    <name evidence="1" type="ORF">IWX46DRAFT_145453</name>
</gene>
<protein>
    <submittedName>
        <fullName evidence="1">Uncharacterized protein</fullName>
    </submittedName>
</protein>
<accession>A0ABR1MRD1</accession>
<organism evidence="1 2">
    <name type="scientific">Phyllosticta citricarpa</name>
    <dbReference type="NCBI Taxonomy" id="55181"/>
    <lineage>
        <taxon>Eukaryota</taxon>
        <taxon>Fungi</taxon>
        <taxon>Dikarya</taxon>
        <taxon>Ascomycota</taxon>
        <taxon>Pezizomycotina</taxon>
        <taxon>Dothideomycetes</taxon>
        <taxon>Dothideomycetes incertae sedis</taxon>
        <taxon>Botryosphaeriales</taxon>
        <taxon>Phyllostictaceae</taxon>
        <taxon>Phyllosticta</taxon>
    </lineage>
</organism>
<sequence length="210" mass="23529">MESSECCAATSTSGSWFVWESLRTVAPPSCRCHRKRGKSGRKAPREVGLTTIMNQQCYFSTFSDTTHPSHPTKWLGASFSGSGSAQFPPPDRPFRCRPGKRNNLNAFSVLLSPTQARRRLHSDSGALNWCSFSYSAPPGQEHEHGTSSLIGARDRRLRLSSAFLVIADSVTVELQHRCCCGNVKISRYRNIGHLKHHPQFRDRSRDKKHS</sequence>
<dbReference type="EMBL" id="JBBPDW010000002">
    <property type="protein sequence ID" value="KAK7555909.1"/>
    <property type="molecule type" value="Genomic_DNA"/>
</dbReference>
<proteinExistence type="predicted"/>
<comment type="caution">
    <text evidence="1">The sequence shown here is derived from an EMBL/GenBank/DDBJ whole genome shotgun (WGS) entry which is preliminary data.</text>
</comment>
<reference evidence="1 2" key="1">
    <citation type="submission" date="2024-04" db="EMBL/GenBank/DDBJ databases">
        <title>Phyllosticta paracitricarpa is synonymous to the EU quarantine fungus P. citricarpa based on phylogenomic analyses.</title>
        <authorList>
            <consortium name="Lawrence Berkeley National Laboratory"/>
            <person name="Van Ingen-Buijs V.A."/>
            <person name="Van Westerhoven A.C."/>
            <person name="Haridas S."/>
            <person name="Skiadas P."/>
            <person name="Martin F."/>
            <person name="Groenewald J.Z."/>
            <person name="Crous P.W."/>
            <person name="Seidl M.F."/>
        </authorList>
    </citation>
    <scope>NUCLEOTIDE SEQUENCE [LARGE SCALE GENOMIC DNA]</scope>
    <source>
        <strain evidence="1 2">CBS 122670</strain>
    </source>
</reference>
<evidence type="ECO:0000313" key="1">
    <source>
        <dbReference type="EMBL" id="KAK7555909.1"/>
    </source>
</evidence>
<name>A0ABR1MRD1_9PEZI</name>
<dbReference type="Proteomes" id="UP001365128">
    <property type="component" value="Unassembled WGS sequence"/>
</dbReference>